<proteinExistence type="predicted"/>
<dbReference type="Pfam" id="PF13041">
    <property type="entry name" value="PPR_2"/>
    <property type="match status" value="1"/>
</dbReference>
<dbReference type="OrthoDB" id="1882394at2759"/>
<comment type="caution">
    <text evidence="3">The sequence shown here is derived from an EMBL/GenBank/DDBJ whole genome shotgun (WGS) entry which is preliminary data.</text>
</comment>
<feature type="repeat" description="PPR" evidence="2">
    <location>
        <begin position="205"/>
        <end position="239"/>
    </location>
</feature>
<gene>
    <name evidence="3" type="ORF">AK812_SmicGene46729</name>
</gene>
<dbReference type="InterPro" id="IPR002885">
    <property type="entry name" value="PPR_rpt"/>
</dbReference>
<dbReference type="PROSITE" id="PS51375">
    <property type="entry name" value="PPR"/>
    <property type="match status" value="2"/>
</dbReference>
<evidence type="ECO:0000313" key="3">
    <source>
        <dbReference type="EMBL" id="OLP73887.1"/>
    </source>
</evidence>
<dbReference type="PANTHER" id="PTHR47447">
    <property type="entry name" value="OS03G0856100 PROTEIN"/>
    <property type="match status" value="1"/>
</dbReference>
<protein>
    <submittedName>
        <fullName evidence="3">Pentatricopeptide repeat-containing protein, mitochondrial</fullName>
    </submittedName>
</protein>
<organism evidence="3 4">
    <name type="scientific">Symbiodinium microadriaticum</name>
    <name type="common">Dinoflagellate</name>
    <name type="synonym">Zooxanthella microadriatica</name>
    <dbReference type="NCBI Taxonomy" id="2951"/>
    <lineage>
        <taxon>Eukaryota</taxon>
        <taxon>Sar</taxon>
        <taxon>Alveolata</taxon>
        <taxon>Dinophyceae</taxon>
        <taxon>Suessiales</taxon>
        <taxon>Symbiodiniaceae</taxon>
        <taxon>Symbiodinium</taxon>
    </lineage>
</organism>
<dbReference type="Proteomes" id="UP000186817">
    <property type="component" value="Unassembled WGS sequence"/>
</dbReference>
<dbReference type="NCBIfam" id="TIGR00756">
    <property type="entry name" value="PPR"/>
    <property type="match status" value="1"/>
</dbReference>
<keyword evidence="1" id="KW-0677">Repeat</keyword>
<dbReference type="InterPro" id="IPR011990">
    <property type="entry name" value="TPR-like_helical_dom_sf"/>
</dbReference>
<evidence type="ECO:0000313" key="4">
    <source>
        <dbReference type="Proteomes" id="UP000186817"/>
    </source>
</evidence>
<sequence length="336" mass="36107">MPVQVPSLGSCPASVLELEPHCADGGVQSTEPWTGANFHGQPQLHGTSLRALLAGLPQLSSAVAGRNLVGWRHSRSSFATAATAYPSAGVSDLLRPGHHAQSRTNGLFEPLAGGALMRGCAAHKKGGPPNALRFWALSSCGSAQSWCMSLTWIVPPLLCPRARLWSSWLNRLGLDRLNEAAVDGDVDRAEREFETLIPQVPLEKSTVVYNTLLKAFANHGSSQKAAWLYGQMRARSVRVNARTYGKIIEAYAKSGDLESAMAWMSRRSQDFKADSVVVNMLLDAAAQAGRAEEAEVLFFAAKKMGFAATPHSFGSVLHSLAKAGKSTEAIAWLERM</sequence>
<evidence type="ECO:0000256" key="2">
    <source>
        <dbReference type="PROSITE-ProRule" id="PRU00708"/>
    </source>
</evidence>
<dbReference type="Pfam" id="PF01535">
    <property type="entry name" value="PPR"/>
    <property type="match status" value="2"/>
</dbReference>
<dbReference type="PANTHER" id="PTHR47447:SF17">
    <property type="entry name" value="OS12G0638900 PROTEIN"/>
    <property type="match status" value="1"/>
</dbReference>
<dbReference type="EMBL" id="LSRX01004589">
    <property type="protein sequence ID" value="OLP73887.1"/>
    <property type="molecule type" value="Genomic_DNA"/>
</dbReference>
<name>A0A1Q9BT89_SYMMI</name>
<accession>A0A1Q9BT89</accession>
<feature type="repeat" description="PPR" evidence="2">
    <location>
        <begin position="274"/>
        <end position="308"/>
    </location>
</feature>
<reference evidence="3 4" key="1">
    <citation type="submission" date="2016-02" db="EMBL/GenBank/DDBJ databases">
        <title>Genome analysis of coral dinoflagellate symbionts highlights evolutionary adaptations to a symbiotic lifestyle.</title>
        <authorList>
            <person name="Aranda M."/>
            <person name="Li Y."/>
            <person name="Liew Y.J."/>
            <person name="Baumgarten S."/>
            <person name="Simakov O."/>
            <person name="Wilson M."/>
            <person name="Piel J."/>
            <person name="Ashoor H."/>
            <person name="Bougouffa S."/>
            <person name="Bajic V.B."/>
            <person name="Ryu T."/>
            <person name="Ravasi T."/>
            <person name="Bayer T."/>
            <person name="Micklem G."/>
            <person name="Kim H."/>
            <person name="Bhak J."/>
            <person name="Lajeunesse T.C."/>
            <person name="Voolstra C.R."/>
        </authorList>
    </citation>
    <scope>NUCLEOTIDE SEQUENCE [LARGE SCALE GENOMIC DNA]</scope>
    <source>
        <strain evidence="3 4">CCMP2467</strain>
    </source>
</reference>
<keyword evidence="4" id="KW-1185">Reference proteome</keyword>
<dbReference type="AlphaFoldDB" id="A0A1Q9BT89"/>
<feature type="non-terminal residue" evidence="3">
    <location>
        <position position="336"/>
    </location>
</feature>
<evidence type="ECO:0000256" key="1">
    <source>
        <dbReference type="ARBA" id="ARBA00022737"/>
    </source>
</evidence>
<dbReference type="Gene3D" id="1.25.40.10">
    <property type="entry name" value="Tetratricopeptide repeat domain"/>
    <property type="match status" value="2"/>
</dbReference>